<keyword evidence="2" id="KW-1185">Reference proteome</keyword>
<evidence type="ECO:0000313" key="2">
    <source>
        <dbReference type="Proteomes" id="UP000184028"/>
    </source>
</evidence>
<gene>
    <name evidence="1" type="ORF">SAMN05444484_10645</name>
</gene>
<dbReference type="AlphaFoldDB" id="A0A1M7IU54"/>
<name>A0A1M7IU54_9FLAO</name>
<accession>A0A1M7IU54</accession>
<reference evidence="2" key="1">
    <citation type="submission" date="2016-11" db="EMBL/GenBank/DDBJ databases">
        <authorList>
            <person name="Varghese N."/>
            <person name="Submissions S."/>
        </authorList>
    </citation>
    <scope>NUCLEOTIDE SEQUENCE [LARGE SCALE GENOMIC DNA]</scope>
    <source>
        <strain evidence="2">DSM 24724</strain>
    </source>
</reference>
<sequence>MSVQEARAEFNHNYYHYEDIMSGGETFYNSEKHVSSGEYGTDKDFGHAVAFAGIVTLPAMVTTGIVGAAFGVPTVGSATLGVGTNVVAQGIANIGTDNSLGNINTIEAVASAVPGIGPAIIGGTFSLPVGNVLQGNFTPSTPSNFNQGALQIGGAILANRFGQKIDTSPILSSETKGGRKCLWKYSKNHCYYSC</sequence>
<proteinExistence type="predicted"/>
<dbReference type="RefSeq" id="WP_068844339.1">
    <property type="nucleotide sequence ID" value="NZ_FRBT01000006.1"/>
</dbReference>
<dbReference type="OrthoDB" id="1376666at2"/>
<dbReference type="EMBL" id="FRBT01000006">
    <property type="protein sequence ID" value="SHM44148.1"/>
    <property type="molecule type" value="Genomic_DNA"/>
</dbReference>
<evidence type="ECO:0000313" key="1">
    <source>
        <dbReference type="EMBL" id="SHM44148.1"/>
    </source>
</evidence>
<organism evidence="1 2">
    <name type="scientific">Flavobacterium chilense</name>
    <dbReference type="NCBI Taxonomy" id="946677"/>
    <lineage>
        <taxon>Bacteria</taxon>
        <taxon>Pseudomonadati</taxon>
        <taxon>Bacteroidota</taxon>
        <taxon>Flavobacteriia</taxon>
        <taxon>Flavobacteriales</taxon>
        <taxon>Flavobacteriaceae</taxon>
        <taxon>Flavobacterium</taxon>
    </lineage>
</organism>
<dbReference type="STRING" id="946677.SAMN05444484_10645"/>
<protein>
    <submittedName>
        <fullName evidence="1">Uncharacterized protein</fullName>
    </submittedName>
</protein>
<dbReference type="Proteomes" id="UP000184028">
    <property type="component" value="Unassembled WGS sequence"/>
</dbReference>